<evidence type="ECO:0000313" key="3">
    <source>
        <dbReference type="Proteomes" id="UP000075903"/>
    </source>
</evidence>
<protein>
    <submittedName>
        <fullName evidence="2">Uncharacterized protein</fullName>
    </submittedName>
</protein>
<accession>A0A182UYD4</accession>
<dbReference type="EnsemblMetazoa" id="AMEM005775-RA">
    <property type="protein sequence ID" value="AMEM005775-PA"/>
    <property type="gene ID" value="AMEM005775"/>
</dbReference>
<feature type="compositionally biased region" description="Low complexity" evidence="1">
    <location>
        <begin position="284"/>
        <end position="296"/>
    </location>
</feature>
<name>A0A182UYD4_ANOME</name>
<evidence type="ECO:0000313" key="2">
    <source>
        <dbReference type="EnsemblMetazoa" id="AMEM005775-PA"/>
    </source>
</evidence>
<keyword evidence="3" id="KW-1185">Reference proteome</keyword>
<feature type="compositionally biased region" description="Low complexity" evidence="1">
    <location>
        <begin position="254"/>
        <end position="263"/>
    </location>
</feature>
<feature type="region of interest" description="Disordered" evidence="1">
    <location>
        <begin position="245"/>
        <end position="316"/>
    </location>
</feature>
<dbReference type="Proteomes" id="UP000075903">
    <property type="component" value="Unassembled WGS sequence"/>
</dbReference>
<dbReference type="VEuPathDB" id="VectorBase:AMEM005775"/>
<evidence type="ECO:0000256" key="1">
    <source>
        <dbReference type="SAM" id="MobiDB-lite"/>
    </source>
</evidence>
<organism evidence="2 3">
    <name type="scientific">Anopheles merus</name>
    <name type="common">Mosquito</name>
    <dbReference type="NCBI Taxonomy" id="30066"/>
    <lineage>
        <taxon>Eukaryota</taxon>
        <taxon>Metazoa</taxon>
        <taxon>Ecdysozoa</taxon>
        <taxon>Arthropoda</taxon>
        <taxon>Hexapoda</taxon>
        <taxon>Insecta</taxon>
        <taxon>Pterygota</taxon>
        <taxon>Neoptera</taxon>
        <taxon>Endopterygota</taxon>
        <taxon>Diptera</taxon>
        <taxon>Nematocera</taxon>
        <taxon>Culicoidea</taxon>
        <taxon>Culicidae</taxon>
        <taxon>Anophelinae</taxon>
        <taxon>Anopheles</taxon>
    </lineage>
</organism>
<sequence>MEYLSVRRPRYGGSTVLASSDDSGGSSGGSGASSGARLAACPASLPGSSLVGGLSVRRPVGGLPWLLPLLVAAARCVYSTCSTTLDMVRRWRRPGGSRLSTTGSSAGGGGVGCSCCWPVAASECVPGDRHQRAAQPCEKVVLGAAACPRRPARHGDGASERIVAGSGGAGLCVSPSAPDDQGERVESVLPEDDADVLLLLLLLLFGWTAHWRVLVAADAAAVDALAPIAGTSMVIADASCESGRRASDARKRSSASVSGPAPSAEKRRLPGRCGTVVVARSQDGAAAAAGGNKTAATSQTKRAGHRPLGASDVANE</sequence>
<dbReference type="AlphaFoldDB" id="A0A182UYD4"/>
<proteinExistence type="predicted"/>
<reference evidence="2" key="1">
    <citation type="submission" date="2020-05" db="UniProtKB">
        <authorList>
            <consortium name="EnsemblMetazoa"/>
        </authorList>
    </citation>
    <scope>IDENTIFICATION</scope>
    <source>
        <strain evidence="2">MAF</strain>
    </source>
</reference>